<comment type="caution">
    <text evidence="2">The sequence shown here is derived from an EMBL/GenBank/DDBJ whole genome shotgun (WGS) entry which is preliminary data.</text>
</comment>
<dbReference type="Proteomes" id="UP000219286">
    <property type="component" value="Unassembled WGS sequence"/>
</dbReference>
<organism evidence="2 3">
    <name type="scientific">Trichoderma parareesei</name>
    <name type="common">Filamentous fungus</name>
    <dbReference type="NCBI Taxonomy" id="858221"/>
    <lineage>
        <taxon>Eukaryota</taxon>
        <taxon>Fungi</taxon>
        <taxon>Dikarya</taxon>
        <taxon>Ascomycota</taxon>
        <taxon>Pezizomycotina</taxon>
        <taxon>Sordariomycetes</taxon>
        <taxon>Hypocreomycetidae</taxon>
        <taxon>Hypocreales</taxon>
        <taxon>Hypocreaceae</taxon>
        <taxon>Trichoderma</taxon>
    </lineage>
</organism>
<dbReference type="EMBL" id="LFMI01000691">
    <property type="protein sequence ID" value="OTA06533.1"/>
    <property type="molecule type" value="Genomic_DNA"/>
</dbReference>
<gene>
    <name evidence="2" type="ORF">A9Z42_0072780</name>
</gene>
<dbReference type="AlphaFoldDB" id="A0A2H2ZHY6"/>
<reference evidence="2 3" key="1">
    <citation type="journal article" date="2015" name="Genome Announc.">
        <title>Genome sequence and annotation of Trichoderma parareesei, the ancestor of the cellulase producer Trichoderma reesei.</title>
        <authorList>
            <person name="Yang D."/>
            <person name="Pomraning K."/>
            <person name="Kopchinskiy A."/>
            <person name="Karimi Aghcheh R."/>
            <person name="Atanasova L."/>
            <person name="Chenthamara K."/>
            <person name="Baker S.E."/>
            <person name="Zhang R."/>
            <person name="Shen Q."/>
            <person name="Freitag M."/>
            <person name="Kubicek C.P."/>
            <person name="Druzhinina I.S."/>
        </authorList>
    </citation>
    <scope>NUCLEOTIDE SEQUENCE [LARGE SCALE GENOMIC DNA]</scope>
    <source>
        <strain evidence="2 3">CBS 125925</strain>
    </source>
</reference>
<protein>
    <submittedName>
        <fullName evidence="2">Uncharacterized protein</fullName>
    </submittedName>
</protein>
<accession>A0A2H2ZHY6</accession>
<sequence>MDYPELNGPTTPIKDAMFLDGPPDDIDFVRSGYVVSRIRELNVKTSNTNLKAQSLPYVEDAREDVTYCSPACQRTRLEVSASPPVGHSYPGLRIYDDHVDDNGVAWEVAATSSHKFNVKPSLRVSKSSNSVALHSPTPGLDRFRNSQKSNESVVNRADEARSGFKSPMRSRANLRASLPPFQTVHEVLNSSKKEQQDALDMFDMYGVSRPDGWLSRESERQQAAGMKSAQRFNVSLIQRAVMLYQVTSEEADAVTLRRNDKNINVFTMNADSVWRNPTVR</sequence>
<keyword evidence="3" id="KW-1185">Reference proteome</keyword>
<dbReference type="OrthoDB" id="5209965at2759"/>
<evidence type="ECO:0000313" key="2">
    <source>
        <dbReference type="EMBL" id="OTA06533.1"/>
    </source>
</evidence>
<feature type="region of interest" description="Disordered" evidence="1">
    <location>
        <begin position="127"/>
        <end position="167"/>
    </location>
</feature>
<evidence type="ECO:0000256" key="1">
    <source>
        <dbReference type="SAM" id="MobiDB-lite"/>
    </source>
</evidence>
<name>A0A2H2ZHY6_TRIPA</name>
<evidence type="ECO:0000313" key="3">
    <source>
        <dbReference type="Proteomes" id="UP000219286"/>
    </source>
</evidence>
<proteinExistence type="predicted"/>